<dbReference type="InterPro" id="IPR032673">
    <property type="entry name" value="DNA_photolyase_2_CS"/>
</dbReference>
<keyword evidence="10" id="KW-0456">Lyase</keyword>
<dbReference type="Pfam" id="PF00875">
    <property type="entry name" value="DNA_photolyase"/>
    <property type="match status" value="1"/>
</dbReference>
<protein>
    <recommendedName>
        <fullName evidence="4">Deoxyribodipyrimidine photo-lyase</fullName>
        <ecNumber evidence="3">4.1.99.3</ecNumber>
    </recommendedName>
    <alternativeName>
        <fullName evidence="11">DNA photolyase</fullName>
    </alternativeName>
</protein>
<dbReference type="EMBL" id="KQ241625">
    <property type="protein sequence ID" value="KNC87032.1"/>
    <property type="molecule type" value="Genomic_DNA"/>
</dbReference>
<keyword evidence="6" id="KW-0227">DNA damage</keyword>
<keyword evidence="15" id="KW-1185">Reference proteome</keyword>
<evidence type="ECO:0000256" key="2">
    <source>
        <dbReference type="ARBA" id="ARBA00006409"/>
    </source>
</evidence>
<dbReference type="AlphaFoldDB" id="A0A0L0GDE1"/>
<evidence type="ECO:0000256" key="8">
    <source>
        <dbReference type="ARBA" id="ARBA00023125"/>
    </source>
</evidence>
<dbReference type="FunFam" id="3.40.50.620:FF:000110">
    <property type="entry name" value="Deoxyribodipyrimidine photolyase"/>
    <property type="match status" value="1"/>
</dbReference>
<comment type="catalytic activity">
    <reaction evidence="12">
        <text>cyclobutadipyrimidine (in DNA) = 2 pyrimidine residues (in DNA).</text>
        <dbReference type="EC" id="4.1.99.3"/>
    </reaction>
</comment>
<keyword evidence="5" id="KW-0285">Flavoprotein</keyword>
<dbReference type="GO" id="GO:0009650">
    <property type="term" value="P:UV protection"/>
    <property type="evidence" value="ECO:0007669"/>
    <property type="project" value="UniProtKB-ARBA"/>
</dbReference>
<evidence type="ECO:0000256" key="12">
    <source>
        <dbReference type="ARBA" id="ARBA00033999"/>
    </source>
</evidence>
<dbReference type="InterPro" id="IPR036134">
    <property type="entry name" value="Crypto/Photolyase_FAD-like_sf"/>
</dbReference>
<evidence type="ECO:0000313" key="15">
    <source>
        <dbReference type="Proteomes" id="UP000054560"/>
    </source>
</evidence>
<dbReference type="PANTHER" id="PTHR10211">
    <property type="entry name" value="DEOXYRIBODIPYRIMIDINE PHOTOLYASE"/>
    <property type="match status" value="1"/>
</dbReference>
<dbReference type="InterPro" id="IPR014729">
    <property type="entry name" value="Rossmann-like_a/b/a_fold"/>
</dbReference>
<comment type="cofactor">
    <cofactor evidence="1">
        <name>FAD</name>
        <dbReference type="ChEBI" id="CHEBI:57692"/>
    </cofactor>
</comment>
<dbReference type="GeneID" id="25901346"/>
<dbReference type="PROSITE" id="PS51645">
    <property type="entry name" value="PHR_CRY_ALPHA_BETA"/>
    <property type="match status" value="1"/>
</dbReference>
<evidence type="ECO:0000313" key="14">
    <source>
        <dbReference type="EMBL" id="KNC87032.1"/>
    </source>
</evidence>
<dbReference type="SUPFAM" id="SSF48173">
    <property type="entry name" value="Cryptochrome/photolyase FAD-binding domain"/>
    <property type="match status" value="1"/>
</dbReference>
<dbReference type="EC" id="4.1.99.3" evidence="3"/>
<gene>
    <name evidence="14" type="ORF">SARC_00842</name>
</gene>
<dbReference type="FunFam" id="1.10.579.10:FF:000002">
    <property type="entry name" value="Deoxyribodipyrimidine photolyase"/>
    <property type="match status" value="1"/>
</dbReference>
<dbReference type="InterPro" id="IPR006050">
    <property type="entry name" value="DNA_photolyase_N"/>
</dbReference>
<evidence type="ECO:0000256" key="1">
    <source>
        <dbReference type="ARBA" id="ARBA00001974"/>
    </source>
</evidence>
<dbReference type="GO" id="GO:0003677">
    <property type="term" value="F:DNA binding"/>
    <property type="evidence" value="ECO:0007669"/>
    <property type="project" value="UniProtKB-KW"/>
</dbReference>
<dbReference type="Gene3D" id="1.10.579.10">
    <property type="entry name" value="DNA Cyclobutane Dipyrimidine Photolyase, subunit A, domain 3"/>
    <property type="match status" value="1"/>
</dbReference>
<dbReference type="NCBIfam" id="TIGR00591">
    <property type="entry name" value="phr2"/>
    <property type="match status" value="1"/>
</dbReference>
<evidence type="ECO:0000256" key="5">
    <source>
        <dbReference type="ARBA" id="ARBA00022630"/>
    </source>
</evidence>
<dbReference type="Gene3D" id="3.40.50.620">
    <property type="entry name" value="HUPs"/>
    <property type="match status" value="1"/>
</dbReference>
<dbReference type="CDD" id="cd00293">
    <property type="entry name" value="USP-like"/>
    <property type="match status" value="1"/>
</dbReference>
<dbReference type="GO" id="GO:0000719">
    <property type="term" value="P:photoreactive repair"/>
    <property type="evidence" value="ECO:0007669"/>
    <property type="project" value="TreeGrafter"/>
</dbReference>
<evidence type="ECO:0000256" key="11">
    <source>
        <dbReference type="ARBA" id="ARBA00031671"/>
    </source>
</evidence>
<dbReference type="Proteomes" id="UP000054560">
    <property type="component" value="Unassembled WGS sequence"/>
</dbReference>
<dbReference type="FunFam" id="1.25.40.80:FF:000004">
    <property type="entry name" value="Deoxyribodipyrimidine photolyase"/>
    <property type="match status" value="1"/>
</dbReference>
<keyword evidence="7" id="KW-0274">FAD</keyword>
<dbReference type="InterPro" id="IPR052219">
    <property type="entry name" value="Photolyase_Class-2"/>
</dbReference>
<evidence type="ECO:0000259" key="13">
    <source>
        <dbReference type="PROSITE" id="PS51645"/>
    </source>
</evidence>
<proteinExistence type="inferred from homology"/>
<accession>A0A0L0GDE1</accession>
<evidence type="ECO:0000256" key="6">
    <source>
        <dbReference type="ARBA" id="ARBA00022763"/>
    </source>
</evidence>
<organism evidence="14 15">
    <name type="scientific">Sphaeroforma arctica JP610</name>
    <dbReference type="NCBI Taxonomy" id="667725"/>
    <lineage>
        <taxon>Eukaryota</taxon>
        <taxon>Ichthyosporea</taxon>
        <taxon>Ichthyophonida</taxon>
        <taxon>Sphaeroforma</taxon>
    </lineage>
</organism>
<dbReference type="InterPro" id="IPR036155">
    <property type="entry name" value="Crypto/Photolyase_N_sf"/>
</dbReference>
<evidence type="ECO:0000256" key="4">
    <source>
        <dbReference type="ARBA" id="ARBA00014046"/>
    </source>
</evidence>
<dbReference type="eggNOG" id="KOG0133">
    <property type="taxonomic scope" value="Eukaryota"/>
</dbReference>
<evidence type="ECO:0000256" key="7">
    <source>
        <dbReference type="ARBA" id="ARBA00022827"/>
    </source>
</evidence>
<feature type="domain" description="Photolyase/cryptochrome alpha/beta" evidence="13">
    <location>
        <begin position="127"/>
        <end position="259"/>
    </location>
</feature>
<dbReference type="InterPro" id="IPR008148">
    <property type="entry name" value="DNA_photolyase_2"/>
</dbReference>
<evidence type="ECO:0000256" key="9">
    <source>
        <dbReference type="ARBA" id="ARBA00023204"/>
    </source>
</evidence>
<dbReference type="PROSITE" id="PS01083">
    <property type="entry name" value="DNA_PHOTOLYASES_2_1"/>
    <property type="match status" value="1"/>
</dbReference>
<evidence type="ECO:0000256" key="10">
    <source>
        <dbReference type="ARBA" id="ARBA00023239"/>
    </source>
</evidence>
<dbReference type="SUPFAM" id="SSF52425">
    <property type="entry name" value="Cryptochrome/photolyase, N-terminal domain"/>
    <property type="match status" value="1"/>
</dbReference>
<dbReference type="RefSeq" id="XP_014160934.1">
    <property type="nucleotide sequence ID" value="XM_014305459.1"/>
</dbReference>
<name>A0A0L0GDE1_9EUKA</name>
<sequence>MRFNFIISRFPARFNTYRSQSVKQSKCPWQFCSAHKQKVSNLDFYARALGINSLPQFQSNVCSSQLFYSTMGKRARSGRDSVEDVREVKKLKSVKRTVEEKVNSARVRRLNGKQNIGKIVEVEEGHKTVIYWMERDVRVNDNWALLYAEELAQKNKLTLSVVYVYPERYREEATVRQELFRLRGLQEVSKRLQGLNIPFHFLVGDVAKNIVDQIDKLDAAVVVVDFHALRQKRKWRDSVAEKVCSIPVMEVDAHNVVPVWGTSEKCEYGARTIRTKIHKRLAEFGTEFPEVEVQEGDVEDAEEVDWDEIMNNVDADHDVPEVKWCTPGEAGAMEALETFVNERLQLFARDRNDPNVHASSDLSCFFNFGQLSAQRAFLVVQTFSGSVQKGRESFIEESIVRRELSDNFCFYKPDTYDTLEGAPGWAQESLEKHTEDKREYTYTSDEFAKGNTHDDLWNAAQLQMVEEGKMHGFLRMYWAKKILEWTQTPQTALKTALYLNDKYEIDGYDPNGYVGCIWSIGGVHDQGWMERSVFGKVRYMNYNGCLRKFNVYEFVQQYPQAVKNCKAQGGTPTKEKHSKKKK</sequence>
<dbReference type="OrthoDB" id="496749at2759"/>
<evidence type="ECO:0000256" key="3">
    <source>
        <dbReference type="ARBA" id="ARBA00013149"/>
    </source>
</evidence>
<dbReference type="STRING" id="667725.A0A0L0GDE1"/>
<dbReference type="GO" id="GO:0003904">
    <property type="term" value="F:deoxyribodipyrimidine photo-lyase activity"/>
    <property type="evidence" value="ECO:0007669"/>
    <property type="project" value="UniProtKB-EC"/>
</dbReference>
<comment type="similarity">
    <text evidence="2">Belongs to the DNA photolyase class-2 family.</text>
</comment>
<reference evidence="14 15" key="1">
    <citation type="submission" date="2011-02" db="EMBL/GenBank/DDBJ databases">
        <title>The Genome Sequence of Sphaeroforma arctica JP610.</title>
        <authorList>
            <consortium name="The Broad Institute Genome Sequencing Platform"/>
            <person name="Russ C."/>
            <person name="Cuomo C."/>
            <person name="Young S.K."/>
            <person name="Zeng Q."/>
            <person name="Gargeya S."/>
            <person name="Alvarado L."/>
            <person name="Berlin A."/>
            <person name="Chapman S.B."/>
            <person name="Chen Z."/>
            <person name="Freedman E."/>
            <person name="Gellesch M."/>
            <person name="Goldberg J."/>
            <person name="Griggs A."/>
            <person name="Gujja S."/>
            <person name="Heilman E."/>
            <person name="Heiman D."/>
            <person name="Howarth C."/>
            <person name="Mehta T."/>
            <person name="Neiman D."/>
            <person name="Pearson M."/>
            <person name="Roberts A."/>
            <person name="Saif S."/>
            <person name="Shea T."/>
            <person name="Shenoy N."/>
            <person name="Sisk P."/>
            <person name="Stolte C."/>
            <person name="Sykes S."/>
            <person name="White J."/>
            <person name="Yandava C."/>
            <person name="Burger G."/>
            <person name="Gray M.W."/>
            <person name="Holland P.W.H."/>
            <person name="King N."/>
            <person name="Lang F.B.F."/>
            <person name="Roger A.J."/>
            <person name="Ruiz-Trillo I."/>
            <person name="Haas B."/>
            <person name="Nusbaum C."/>
            <person name="Birren B."/>
        </authorList>
    </citation>
    <scope>NUCLEOTIDE SEQUENCE [LARGE SCALE GENOMIC DNA]</scope>
    <source>
        <strain evidence="14 15">JP610</strain>
    </source>
</reference>
<keyword evidence="8" id="KW-0238">DNA-binding</keyword>
<dbReference type="PANTHER" id="PTHR10211:SF0">
    <property type="entry name" value="DEOXYRIBODIPYRIMIDINE PHOTO-LYASE"/>
    <property type="match status" value="1"/>
</dbReference>
<keyword evidence="9" id="KW-0234">DNA repair</keyword>
<dbReference type="Gene3D" id="1.25.40.80">
    <property type="match status" value="1"/>
</dbReference>
<dbReference type="PROSITE" id="PS01084">
    <property type="entry name" value="DNA_PHOTOLYASES_2_2"/>
    <property type="match status" value="1"/>
</dbReference>